<reference evidence="11 12" key="1">
    <citation type="submission" date="2017-07" db="EMBL/GenBank/DDBJ databases">
        <title>Mechanisms for carbon and nitrogen cycling indicate functional differentiation within the Candidate Phyla Radiation.</title>
        <authorList>
            <person name="Danczak R.E."/>
            <person name="Johnston M.D."/>
            <person name="Kenah C."/>
            <person name="Slattery M."/>
            <person name="Wrighton K.C."/>
            <person name="Wilkins M.J."/>
        </authorList>
    </citation>
    <scope>NUCLEOTIDE SEQUENCE [LARGE SCALE GENOMIC DNA]</scope>
    <source>
        <strain evidence="11">Licking1014_2</strain>
    </source>
</reference>
<evidence type="ECO:0000256" key="6">
    <source>
        <dbReference type="ARBA" id="ARBA00023004"/>
    </source>
</evidence>
<protein>
    <recommendedName>
        <fullName evidence="3">cysteine desulfurase</fullName>
        <ecNumber evidence="3">2.8.1.7</ecNumber>
    </recommendedName>
</protein>
<dbReference type="InterPro" id="IPR015422">
    <property type="entry name" value="PyrdxlP-dep_Trfase_small"/>
</dbReference>
<keyword evidence="4" id="KW-0479">Metal-binding</keyword>
<comment type="caution">
    <text evidence="11">The sequence shown here is derived from an EMBL/GenBank/DDBJ whole genome shotgun (WGS) entry which is preliminary data.</text>
</comment>
<dbReference type="Gene3D" id="1.10.260.50">
    <property type="match status" value="1"/>
</dbReference>
<dbReference type="PANTHER" id="PTHR11601:SF34">
    <property type="entry name" value="CYSTEINE DESULFURASE"/>
    <property type="match status" value="1"/>
</dbReference>
<evidence type="ECO:0000256" key="7">
    <source>
        <dbReference type="ARBA" id="ARBA00023014"/>
    </source>
</evidence>
<dbReference type="Proteomes" id="UP000318711">
    <property type="component" value="Unassembled WGS sequence"/>
</dbReference>
<dbReference type="SUPFAM" id="SSF53383">
    <property type="entry name" value="PLP-dependent transferases"/>
    <property type="match status" value="1"/>
</dbReference>
<evidence type="ECO:0000256" key="4">
    <source>
        <dbReference type="ARBA" id="ARBA00022723"/>
    </source>
</evidence>
<dbReference type="Gene3D" id="3.90.1150.10">
    <property type="entry name" value="Aspartate Aminotransferase, domain 1"/>
    <property type="match status" value="1"/>
</dbReference>
<evidence type="ECO:0000256" key="2">
    <source>
        <dbReference type="ARBA" id="ARBA00006490"/>
    </source>
</evidence>
<dbReference type="AlphaFoldDB" id="A0A554LTP3"/>
<evidence type="ECO:0000256" key="8">
    <source>
        <dbReference type="ARBA" id="ARBA00050776"/>
    </source>
</evidence>
<dbReference type="GO" id="GO:0046872">
    <property type="term" value="F:metal ion binding"/>
    <property type="evidence" value="ECO:0007669"/>
    <property type="project" value="UniProtKB-KW"/>
</dbReference>
<evidence type="ECO:0000313" key="11">
    <source>
        <dbReference type="EMBL" id="TSC96243.1"/>
    </source>
</evidence>
<gene>
    <name evidence="11" type="ORF">CEN88_381</name>
</gene>
<evidence type="ECO:0000259" key="10">
    <source>
        <dbReference type="Pfam" id="PF00266"/>
    </source>
</evidence>
<evidence type="ECO:0000256" key="3">
    <source>
        <dbReference type="ARBA" id="ARBA00012239"/>
    </source>
</evidence>
<organism evidence="11 12">
    <name type="scientific">Candidatus Berkelbacteria bacterium Licking1014_2</name>
    <dbReference type="NCBI Taxonomy" id="2017146"/>
    <lineage>
        <taxon>Bacteria</taxon>
        <taxon>Candidatus Berkelbacteria</taxon>
    </lineage>
</organism>
<dbReference type="InterPro" id="IPR015421">
    <property type="entry name" value="PyrdxlP-dep_Trfase_major"/>
</dbReference>
<dbReference type="InterPro" id="IPR000192">
    <property type="entry name" value="Aminotrans_V_dom"/>
</dbReference>
<keyword evidence="6" id="KW-0408">Iron</keyword>
<proteinExistence type="inferred from homology"/>
<dbReference type="GO" id="GO:0051536">
    <property type="term" value="F:iron-sulfur cluster binding"/>
    <property type="evidence" value="ECO:0007669"/>
    <property type="project" value="UniProtKB-KW"/>
</dbReference>
<dbReference type="GO" id="GO:0031071">
    <property type="term" value="F:cysteine desulfurase activity"/>
    <property type="evidence" value="ECO:0007669"/>
    <property type="project" value="UniProtKB-EC"/>
</dbReference>
<evidence type="ECO:0000256" key="1">
    <source>
        <dbReference type="ARBA" id="ARBA00001933"/>
    </source>
</evidence>
<keyword evidence="5" id="KW-0663">Pyridoxal phosphate</keyword>
<dbReference type="EC" id="2.8.1.7" evidence="3"/>
<sequence>MDYAATTPVAPEVRRAMAPYLNQKFGNPSSIHSWGQEAMAAIEKARQQAADFLYCQPEEIIFTAGATEANNLAIFGVVKQAMALGIKVDLLTLSGHKIYAPKGVGLLYVKKGTVLRPLICGGGQEADRRAGTENTAAIVGMGMALAALNVQRSRLRGQATLIAKLRNKLLNGIIKKIPDTIINGSLEHRLPNNINVSFTGVEGESLVMALDQAGVAASTGSACSSRDLTPSHVLIAIGRSAPSAHASLRLTLGKYTTEEEINYVLRVLPPIVAKLRKMAPKLS</sequence>
<comment type="similarity">
    <text evidence="2">Belongs to the class-V pyridoxal-phosphate-dependent aminotransferase family. NifS/IscS subfamily.</text>
</comment>
<comment type="catalytic activity">
    <reaction evidence="8">
        <text>(sulfur carrier)-H + L-cysteine = (sulfur carrier)-SH + L-alanine</text>
        <dbReference type="Rhea" id="RHEA:43892"/>
        <dbReference type="Rhea" id="RHEA-COMP:14737"/>
        <dbReference type="Rhea" id="RHEA-COMP:14739"/>
        <dbReference type="ChEBI" id="CHEBI:29917"/>
        <dbReference type="ChEBI" id="CHEBI:35235"/>
        <dbReference type="ChEBI" id="CHEBI:57972"/>
        <dbReference type="ChEBI" id="CHEBI:64428"/>
        <dbReference type="EC" id="2.8.1.7"/>
    </reaction>
</comment>
<dbReference type="InterPro" id="IPR015424">
    <property type="entry name" value="PyrdxlP-dep_Trfase"/>
</dbReference>
<evidence type="ECO:0000256" key="5">
    <source>
        <dbReference type="ARBA" id="ARBA00022898"/>
    </source>
</evidence>
<accession>A0A554LTP3</accession>
<dbReference type="Gene3D" id="3.40.640.10">
    <property type="entry name" value="Type I PLP-dependent aspartate aminotransferase-like (Major domain)"/>
    <property type="match status" value="2"/>
</dbReference>
<evidence type="ECO:0000256" key="9">
    <source>
        <dbReference type="RuleBase" id="RU004504"/>
    </source>
</evidence>
<dbReference type="Pfam" id="PF00266">
    <property type="entry name" value="Aminotran_5"/>
    <property type="match status" value="2"/>
</dbReference>
<dbReference type="PANTHER" id="PTHR11601">
    <property type="entry name" value="CYSTEINE DESULFURYLASE FAMILY MEMBER"/>
    <property type="match status" value="1"/>
</dbReference>
<dbReference type="InterPro" id="IPR020578">
    <property type="entry name" value="Aminotrans_V_PyrdxlP_BS"/>
</dbReference>
<name>A0A554LTP3_9BACT</name>
<feature type="domain" description="Aminotransferase class V" evidence="10">
    <location>
        <begin position="86"/>
        <end position="263"/>
    </location>
</feature>
<feature type="domain" description="Aminotransferase class V" evidence="10">
    <location>
        <begin position="2"/>
        <end position="79"/>
    </location>
</feature>
<dbReference type="PROSITE" id="PS00595">
    <property type="entry name" value="AA_TRANSFER_CLASS_5"/>
    <property type="match status" value="1"/>
</dbReference>
<comment type="cofactor">
    <cofactor evidence="1 9">
        <name>pyridoxal 5'-phosphate</name>
        <dbReference type="ChEBI" id="CHEBI:597326"/>
    </cofactor>
</comment>
<keyword evidence="7" id="KW-0411">Iron-sulfur</keyword>
<dbReference type="EMBL" id="VMGL01000044">
    <property type="protein sequence ID" value="TSC96243.1"/>
    <property type="molecule type" value="Genomic_DNA"/>
</dbReference>
<evidence type="ECO:0000313" key="12">
    <source>
        <dbReference type="Proteomes" id="UP000318711"/>
    </source>
</evidence>